<dbReference type="InterPro" id="IPR011051">
    <property type="entry name" value="RmlC_Cupin_sf"/>
</dbReference>
<dbReference type="KEGG" id="huw:FPZ11_05830"/>
<dbReference type="OrthoDB" id="122936at2"/>
<dbReference type="Gene3D" id="2.60.120.10">
    <property type="entry name" value="Jelly Rolls"/>
    <property type="match status" value="1"/>
</dbReference>
<dbReference type="InterPro" id="IPR013096">
    <property type="entry name" value="Cupin_2"/>
</dbReference>
<gene>
    <name evidence="2" type="ORF">FPZ11_05830</name>
</gene>
<sequence>MTETLIHVPSADVRETGTASTSALTLASPTVGGSRGISLWRVRMSAGSAGPRHVIDSEQIWTLLSGEVSIRSGNDEFIVAAGDTVIMPGGVIRTVVALEDCEFIVCGSPSALATIPGGDAAPVSPPWVL</sequence>
<dbReference type="Pfam" id="PF07883">
    <property type="entry name" value="Cupin_2"/>
    <property type="match status" value="1"/>
</dbReference>
<evidence type="ECO:0000259" key="1">
    <source>
        <dbReference type="Pfam" id="PF07883"/>
    </source>
</evidence>
<dbReference type="SUPFAM" id="SSF51182">
    <property type="entry name" value="RmlC-like cupins"/>
    <property type="match status" value="1"/>
</dbReference>
<name>A0A5B8M2A0_9MICO</name>
<protein>
    <submittedName>
        <fullName evidence="2">Cupin</fullName>
    </submittedName>
</protein>
<dbReference type="EMBL" id="CP042305">
    <property type="protein sequence ID" value="QDZ14346.1"/>
    <property type="molecule type" value="Genomic_DNA"/>
</dbReference>
<organism evidence="2 3">
    <name type="scientific">Humibacter ginsenosidimutans</name>
    <dbReference type="NCBI Taxonomy" id="2599293"/>
    <lineage>
        <taxon>Bacteria</taxon>
        <taxon>Bacillati</taxon>
        <taxon>Actinomycetota</taxon>
        <taxon>Actinomycetes</taxon>
        <taxon>Micrococcales</taxon>
        <taxon>Microbacteriaceae</taxon>
        <taxon>Humibacter</taxon>
    </lineage>
</organism>
<dbReference type="AlphaFoldDB" id="A0A5B8M2A0"/>
<proteinExistence type="predicted"/>
<evidence type="ECO:0000313" key="3">
    <source>
        <dbReference type="Proteomes" id="UP000320216"/>
    </source>
</evidence>
<feature type="domain" description="Cupin type-2" evidence="1">
    <location>
        <begin position="41"/>
        <end position="104"/>
    </location>
</feature>
<keyword evidence="3" id="KW-1185">Reference proteome</keyword>
<reference evidence="2 3" key="1">
    <citation type="submission" date="2019-07" db="EMBL/GenBank/DDBJ databases">
        <title>Full genome sequence of Humibacter sp. WJ7-1.</title>
        <authorList>
            <person name="Im W.-T."/>
        </authorList>
    </citation>
    <scope>NUCLEOTIDE SEQUENCE [LARGE SCALE GENOMIC DNA]</scope>
    <source>
        <strain evidence="2 3">WJ7-1</strain>
    </source>
</reference>
<accession>A0A5B8M2A0</accession>
<dbReference type="InterPro" id="IPR014710">
    <property type="entry name" value="RmlC-like_jellyroll"/>
</dbReference>
<dbReference type="Proteomes" id="UP000320216">
    <property type="component" value="Chromosome"/>
</dbReference>
<evidence type="ECO:0000313" key="2">
    <source>
        <dbReference type="EMBL" id="QDZ14346.1"/>
    </source>
</evidence>
<dbReference type="RefSeq" id="WP_146319151.1">
    <property type="nucleotide sequence ID" value="NZ_CP042305.1"/>
</dbReference>